<evidence type="ECO:0000313" key="10">
    <source>
        <dbReference type="Proteomes" id="UP000192927"/>
    </source>
</evidence>
<dbReference type="InterPro" id="IPR050411">
    <property type="entry name" value="AlphaKG_dependent_hydroxylases"/>
</dbReference>
<evidence type="ECO:0000256" key="3">
    <source>
        <dbReference type="ARBA" id="ARBA00022723"/>
    </source>
</evidence>
<name>A0A1W5DC53_9LECA</name>
<dbReference type="GO" id="GO:0046872">
    <property type="term" value="F:metal ion binding"/>
    <property type="evidence" value="ECO:0007669"/>
    <property type="project" value="UniProtKB-KW"/>
</dbReference>
<evidence type="ECO:0000256" key="5">
    <source>
        <dbReference type="ARBA" id="ARBA00023002"/>
    </source>
</evidence>
<accession>A0A1W5DC53</accession>
<dbReference type="GO" id="GO:0005739">
    <property type="term" value="C:mitochondrion"/>
    <property type="evidence" value="ECO:0007669"/>
    <property type="project" value="TreeGrafter"/>
</dbReference>
<dbReference type="Gene3D" id="3.60.130.10">
    <property type="entry name" value="Clavaminate synthase-like"/>
    <property type="match status" value="1"/>
</dbReference>
<feature type="domain" description="TauD/TfdA-like" evidence="7">
    <location>
        <begin position="182"/>
        <end position="441"/>
    </location>
</feature>
<evidence type="ECO:0000256" key="2">
    <source>
        <dbReference type="ARBA" id="ARBA00008654"/>
    </source>
</evidence>
<dbReference type="InterPro" id="IPR003819">
    <property type="entry name" value="TauD/TfdA-like"/>
</dbReference>
<dbReference type="GO" id="GO:0045329">
    <property type="term" value="P:carnitine biosynthetic process"/>
    <property type="evidence" value="ECO:0007669"/>
    <property type="project" value="TreeGrafter"/>
</dbReference>
<keyword evidence="6" id="KW-0408">Iron</keyword>
<evidence type="ECO:0000313" key="9">
    <source>
        <dbReference type="EMBL" id="SLM40707.1"/>
    </source>
</evidence>
<dbReference type="InterPro" id="IPR010376">
    <property type="entry name" value="GBBH-like_N"/>
</dbReference>
<evidence type="ECO:0000256" key="4">
    <source>
        <dbReference type="ARBA" id="ARBA00022964"/>
    </source>
</evidence>
<dbReference type="PANTHER" id="PTHR10696">
    <property type="entry name" value="GAMMA-BUTYROBETAINE HYDROXYLASE-RELATED"/>
    <property type="match status" value="1"/>
</dbReference>
<dbReference type="Proteomes" id="UP000192927">
    <property type="component" value="Unassembled WGS sequence"/>
</dbReference>
<dbReference type="InterPro" id="IPR042098">
    <property type="entry name" value="TauD-like_sf"/>
</dbReference>
<evidence type="ECO:0000256" key="1">
    <source>
        <dbReference type="ARBA" id="ARBA00001954"/>
    </source>
</evidence>
<organism evidence="9 10">
    <name type="scientific">Lasallia pustulata</name>
    <dbReference type="NCBI Taxonomy" id="136370"/>
    <lineage>
        <taxon>Eukaryota</taxon>
        <taxon>Fungi</taxon>
        <taxon>Dikarya</taxon>
        <taxon>Ascomycota</taxon>
        <taxon>Pezizomycotina</taxon>
        <taxon>Lecanoromycetes</taxon>
        <taxon>OSLEUM clade</taxon>
        <taxon>Umbilicariomycetidae</taxon>
        <taxon>Umbilicariales</taxon>
        <taxon>Umbilicariaceae</taxon>
        <taxon>Lasallia</taxon>
    </lineage>
</organism>
<dbReference type="EMBL" id="FWEW01003741">
    <property type="protein sequence ID" value="SLM40707.1"/>
    <property type="molecule type" value="Genomic_DNA"/>
</dbReference>
<feature type="domain" description="Gamma-butyrobetaine hydroxylase-like N-terminal" evidence="8">
    <location>
        <begin position="88"/>
        <end position="139"/>
    </location>
</feature>
<dbReference type="SUPFAM" id="SSF51197">
    <property type="entry name" value="Clavaminate synthase-like"/>
    <property type="match status" value="1"/>
</dbReference>
<keyword evidence="10" id="KW-1185">Reference proteome</keyword>
<comment type="cofactor">
    <cofactor evidence="1">
        <name>Fe(2+)</name>
        <dbReference type="ChEBI" id="CHEBI:29033"/>
    </cofactor>
</comment>
<comment type="similarity">
    <text evidence="2">Belongs to the gamma-BBH/TMLD family.</text>
</comment>
<proteinExistence type="inferred from homology"/>
<sequence length="472" mass="53397">MRSSIQLSTPPLLRRPQLYARRSRCKSLVPSWSAFVREEHAVAEDAVATPLPPKVAPSLDFRALQARMDRRFAIPKLPKRPFLTKNPIFLRDACSCPKCVDPSTTQKLFETADIPLDIRVQTIEYLTGNAGLRVTWQNDIPGYDNHTSTYNKSFFTKYTSTQARLRATFNTMTQTPWDRMEIGTKNLTLDYDAYMNSSSTLHRALCTLYNYGLFFLRSVPSEPTSVNAVATRIGPLQNTFYGPTWDVRSVPSAKNVANTSGHLGFHMDLLYMADPPKVQILHCMKASTHGGESLFSDALAAVVAMLQPRPGYSRSHLSPLFEFPVTYRYKNDGQWYQYTRPTLETNFDPCLSPYYPGVGKISAINWSPPFQAPFENHVTQAPLRYYLKVAKDFKARVEDDAALFETKLDEGTCVVFDNRRVLHARKAFSSEGGERWLRGAYVGGDAFMSRLRMLKEEHGIIEDVVPEAEATV</sequence>
<dbReference type="GO" id="GO:0051213">
    <property type="term" value="F:dioxygenase activity"/>
    <property type="evidence" value="ECO:0007669"/>
    <property type="project" value="UniProtKB-KW"/>
</dbReference>
<keyword evidence="5" id="KW-0560">Oxidoreductase</keyword>
<evidence type="ECO:0000259" key="8">
    <source>
        <dbReference type="Pfam" id="PF06155"/>
    </source>
</evidence>
<keyword evidence="3" id="KW-0479">Metal-binding</keyword>
<dbReference type="AlphaFoldDB" id="A0A1W5DC53"/>
<dbReference type="Pfam" id="PF02668">
    <property type="entry name" value="TauD"/>
    <property type="match status" value="1"/>
</dbReference>
<evidence type="ECO:0000256" key="6">
    <source>
        <dbReference type="ARBA" id="ARBA00023004"/>
    </source>
</evidence>
<reference evidence="10" key="1">
    <citation type="submission" date="2017-03" db="EMBL/GenBank/DDBJ databases">
        <authorList>
            <person name="Sharma R."/>
            <person name="Thines M."/>
        </authorList>
    </citation>
    <scope>NUCLEOTIDE SEQUENCE [LARGE SCALE GENOMIC DNA]</scope>
</reference>
<dbReference type="PANTHER" id="PTHR10696:SF25">
    <property type="entry name" value="OXIDOREDUCTASE AIM17-RELATED"/>
    <property type="match status" value="1"/>
</dbReference>
<protein>
    <submittedName>
        <fullName evidence="9">Taurine catabolism dioxygenase TauD/TfdA</fullName>
    </submittedName>
</protein>
<evidence type="ECO:0000259" key="7">
    <source>
        <dbReference type="Pfam" id="PF02668"/>
    </source>
</evidence>
<dbReference type="Pfam" id="PF06155">
    <property type="entry name" value="GBBH-like_N"/>
    <property type="match status" value="1"/>
</dbReference>
<keyword evidence="4 9" id="KW-0223">Dioxygenase</keyword>